<feature type="compositionally biased region" description="Basic and acidic residues" evidence="1">
    <location>
        <begin position="21"/>
        <end position="39"/>
    </location>
</feature>
<name>A0A4Y2VES7_ARAVE</name>
<organism evidence="2 3">
    <name type="scientific">Araneus ventricosus</name>
    <name type="common">Orbweaver spider</name>
    <name type="synonym">Epeira ventricosa</name>
    <dbReference type="NCBI Taxonomy" id="182803"/>
    <lineage>
        <taxon>Eukaryota</taxon>
        <taxon>Metazoa</taxon>
        <taxon>Ecdysozoa</taxon>
        <taxon>Arthropoda</taxon>
        <taxon>Chelicerata</taxon>
        <taxon>Arachnida</taxon>
        <taxon>Araneae</taxon>
        <taxon>Araneomorphae</taxon>
        <taxon>Entelegynae</taxon>
        <taxon>Araneoidea</taxon>
        <taxon>Araneidae</taxon>
        <taxon>Araneus</taxon>
    </lineage>
</organism>
<evidence type="ECO:0000313" key="2">
    <source>
        <dbReference type="EMBL" id="GBO23092.1"/>
    </source>
</evidence>
<accession>A0A4Y2VES7</accession>
<protein>
    <submittedName>
        <fullName evidence="2">Uncharacterized protein</fullName>
    </submittedName>
</protein>
<keyword evidence="3" id="KW-1185">Reference proteome</keyword>
<comment type="caution">
    <text evidence="2">The sequence shown here is derived from an EMBL/GenBank/DDBJ whole genome shotgun (WGS) entry which is preliminary data.</text>
</comment>
<evidence type="ECO:0000313" key="3">
    <source>
        <dbReference type="Proteomes" id="UP000499080"/>
    </source>
</evidence>
<dbReference type="Proteomes" id="UP000499080">
    <property type="component" value="Unassembled WGS sequence"/>
</dbReference>
<gene>
    <name evidence="2" type="ORF">AVEN_265529_1</name>
</gene>
<feature type="region of interest" description="Disordered" evidence="1">
    <location>
        <begin position="63"/>
        <end position="113"/>
    </location>
</feature>
<feature type="region of interest" description="Disordered" evidence="1">
    <location>
        <begin position="1"/>
        <end position="51"/>
    </location>
</feature>
<sequence length="113" mass="11988">MVVLGGQPSTQADVPALPKGEAMDKDAKSGQNRKPDRVRIRTKKVSKSRSEGTINTLLLDRSSSESDHTVIVSDTQSEVTAAEGSSDREIPLTPALPLSVTCGPESITPTDPF</sequence>
<dbReference type="AlphaFoldDB" id="A0A4Y2VES7"/>
<reference evidence="2 3" key="1">
    <citation type="journal article" date="2019" name="Sci. Rep.">
        <title>Orb-weaving spider Araneus ventricosus genome elucidates the spidroin gene catalogue.</title>
        <authorList>
            <person name="Kono N."/>
            <person name="Nakamura H."/>
            <person name="Ohtoshi R."/>
            <person name="Moran D.A.P."/>
            <person name="Shinohara A."/>
            <person name="Yoshida Y."/>
            <person name="Fujiwara M."/>
            <person name="Mori M."/>
            <person name="Tomita M."/>
            <person name="Arakawa K."/>
        </authorList>
    </citation>
    <scope>NUCLEOTIDE SEQUENCE [LARGE SCALE GENOMIC DNA]</scope>
</reference>
<dbReference type="EMBL" id="BGPR01046124">
    <property type="protein sequence ID" value="GBO23092.1"/>
    <property type="molecule type" value="Genomic_DNA"/>
</dbReference>
<evidence type="ECO:0000256" key="1">
    <source>
        <dbReference type="SAM" id="MobiDB-lite"/>
    </source>
</evidence>
<proteinExistence type="predicted"/>